<protein>
    <submittedName>
        <fullName evidence="2">Uncharacterized protein</fullName>
    </submittedName>
</protein>
<dbReference type="EMBL" id="JADNYJ010000002">
    <property type="protein sequence ID" value="KAF8913113.1"/>
    <property type="molecule type" value="Genomic_DNA"/>
</dbReference>
<gene>
    <name evidence="2" type="ORF">CPB84DRAFT_1760377</name>
</gene>
<feature type="transmembrane region" description="Helical" evidence="1">
    <location>
        <begin position="239"/>
        <end position="258"/>
    </location>
</feature>
<evidence type="ECO:0000313" key="3">
    <source>
        <dbReference type="Proteomes" id="UP000724874"/>
    </source>
</evidence>
<dbReference type="OrthoDB" id="3046318at2759"/>
<dbReference type="AlphaFoldDB" id="A0A9P5P0P4"/>
<evidence type="ECO:0000256" key="1">
    <source>
        <dbReference type="SAM" id="Phobius"/>
    </source>
</evidence>
<feature type="transmembrane region" description="Helical" evidence="1">
    <location>
        <begin position="85"/>
        <end position="110"/>
    </location>
</feature>
<feature type="transmembrane region" description="Helical" evidence="1">
    <location>
        <begin position="175"/>
        <end position="193"/>
    </location>
</feature>
<keyword evidence="1" id="KW-0812">Transmembrane</keyword>
<sequence>MADEKSKQEALSSLGHLRVVFLTIHIIGGLIGLPILVVTLLFSHLTTPRQPTLINFCITWAINSIAYTLTALGGKVENASTALCFAQASMIFGAPPMSAVATFLVVLQIWKSIRNPFTPPSRRQRRCSENVHLIVTLFQPYVVYIIFLIISVGLQLKYPTSLDRRNGLYCTVSGIPLYHIFMTCLASILLRYYSGRKLIAASFPLATSTTSHGLIIRITLFNIYLIVTLRRYFFREVEAWAYMIQASVPLAAFILFATQRNVIQTWLFWLRKKEDSYSAGSVPPARQAATHDITFSLPTLSISTAET</sequence>
<proteinExistence type="predicted"/>
<dbReference type="Proteomes" id="UP000724874">
    <property type="component" value="Unassembled WGS sequence"/>
</dbReference>
<keyword evidence="3" id="KW-1185">Reference proteome</keyword>
<accession>A0A9P5P0P4</accession>
<feature type="transmembrane region" description="Helical" evidence="1">
    <location>
        <begin position="20"/>
        <end position="41"/>
    </location>
</feature>
<feature type="transmembrane region" description="Helical" evidence="1">
    <location>
        <begin position="131"/>
        <end position="155"/>
    </location>
</feature>
<evidence type="ECO:0000313" key="2">
    <source>
        <dbReference type="EMBL" id="KAF8913113.1"/>
    </source>
</evidence>
<keyword evidence="1" id="KW-1133">Transmembrane helix</keyword>
<comment type="caution">
    <text evidence="2">The sequence shown here is derived from an EMBL/GenBank/DDBJ whole genome shotgun (WGS) entry which is preliminary data.</text>
</comment>
<keyword evidence="1" id="KW-0472">Membrane</keyword>
<organism evidence="2 3">
    <name type="scientific">Gymnopilus junonius</name>
    <name type="common">Spectacular rustgill mushroom</name>
    <name type="synonym">Gymnopilus spectabilis subsp. junonius</name>
    <dbReference type="NCBI Taxonomy" id="109634"/>
    <lineage>
        <taxon>Eukaryota</taxon>
        <taxon>Fungi</taxon>
        <taxon>Dikarya</taxon>
        <taxon>Basidiomycota</taxon>
        <taxon>Agaricomycotina</taxon>
        <taxon>Agaricomycetes</taxon>
        <taxon>Agaricomycetidae</taxon>
        <taxon>Agaricales</taxon>
        <taxon>Agaricineae</taxon>
        <taxon>Hymenogastraceae</taxon>
        <taxon>Gymnopilus</taxon>
    </lineage>
</organism>
<reference evidence="2" key="1">
    <citation type="submission" date="2020-11" db="EMBL/GenBank/DDBJ databases">
        <authorList>
            <consortium name="DOE Joint Genome Institute"/>
            <person name="Ahrendt S."/>
            <person name="Riley R."/>
            <person name="Andreopoulos W."/>
            <person name="LaButti K."/>
            <person name="Pangilinan J."/>
            <person name="Ruiz-duenas F.J."/>
            <person name="Barrasa J.M."/>
            <person name="Sanchez-Garcia M."/>
            <person name="Camarero S."/>
            <person name="Miyauchi S."/>
            <person name="Serrano A."/>
            <person name="Linde D."/>
            <person name="Babiker R."/>
            <person name="Drula E."/>
            <person name="Ayuso-Fernandez I."/>
            <person name="Pacheco R."/>
            <person name="Padilla G."/>
            <person name="Ferreira P."/>
            <person name="Barriuso J."/>
            <person name="Kellner H."/>
            <person name="Castanera R."/>
            <person name="Alfaro M."/>
            <person name="Ramirez L."/>
            <person name="Pisabarro A.G."/>
            <person name="Kuo A."/>
            <person name="Tritt A."/>
            <person name="Lipzen A."/>
            <person name="He G."/>
            <person name="Yan M."/>
            <person name="Ng V."/>
            <person name="Cullen D."/>
            <person name="Martin F."/>
            <person name="Rosso M.-N."/>
            <person name="Henrissat B."/>
            <person name="Hibbett D."/>
            <person name="Martinez A.T."/>
            <person name="Grigoriev I.V."/>
        </authorList>
    </citation>
    <scope>NUCLEOTIDE SEQUENCE</scope>
    <source>
        <strain evidence="2">AH 44721</strain>
    </source>
</reference>
<name>A0A9P5P0P4_GYMJU</name>
<feature type="transmembrane region" description="Helical" evidence="1">
    <location>
        <begin position="53"/>
        <end position="73"/>
    </location>
</feature>